<reference evidence="1" key="1">
    <citation type="submission" date="2013-04" db="EMBL/GenBank/DDBJ databases">
        <authorList>
            <person name="Qu J."/>
            <person name="Murali S.C."/>
            <person name="Bandaranaike D."/>
            <person name="Bellair M."/>
            <person name="Blankenburg K."/>
            <person name="Chao H."/>
            <person name="Dinh H."/>
            <person name="Doddapaneni H."/>
            <person name="Downs B."/>
            <person name="Dugan-Rocha S."/>
            <person name="Elkadiri S."/>
            <person name="Gnanaolivu R.D."/>
            <person name="Hernandez B."/>
            <person name="Javaid M."/>
            <person name="Jayaseelan J.C."/>
            <person name="Lee S."/>
            <person name="Li M."/>
            <person name="Ming W."/>
            <person name="Munidasa M."/>
            <person name="Muniz J."/>
            <person name="Nguyen L."/>
            <person name="Ongeri F."/>
            <person name="Osuji N."/>
            <person name="Pu L.-L."/>
            <person name="Puazo M."/>
            <person name="Qu C."/>
            <person name="Quiroz J."/>
            <person name="Raj R."/>
            <person name="Weissenberger G."/>
            <person name="Xin Y."/>
            <person name="Zou X."/>
            <person name="Han Y."/>
            <person name="Richards S."/>
            <person name="Worley K."/>
            <person name="Muzny D."/>
            <person name="Gibbs R."/>
        </authorList>
    </citation>
    <scope>NUCLEOTIDE SEQUENCE</scope>
    <source>
        <strain evidence="1">Sampled in the wild</strain>
    </source>
</reference>
<reference evidence="1" key="2">
    <citation type="submission" date="2017-10" db="EMBL/GenBank/DDBJ databases">
        <title>Ladona fulva Genome sequencing and assembly.</title>
        <authorList>
            <person name="Murali S."/>
            <person name="Richards S."/>
            <person name="Bandaranaike D."/>
            <person name="Bellair M."/>
            <person name="Blankenburg K."/>
            <person name="Chao H."/>
            <person name="Dinh H."/>
            <person name="Doddapaneni H."/>
            <person name="Dugan-Rocha S."/>
            <person name="Elkadiri S."/>
            <person name="Gnanaolivu R."/>
            <person name="Hernandez B."/>
            <person name="Skinner E."/>
            <person name="Javaid M."/>
            <person name="Lee S."/>
            <person name="Li M."/>
            <person name="Ming W."/>
            <person name="Munidasa M."/>
            <person name="Muniz J."/>
            <person name="Nguyen L."/>
            <person name="Hughes D."/>
            <person name="Osuji N."/>
            <person name="Pu L.-L."/>
            <person name="Puazo M."/>
            <person name="Qu C."/>
            <person name="Quiroz J."/>
            <person name="Raj R."/>
            <person name="Weissenberger G."/>
            <person name="Xin Y."/>
            <person name="Zou X."/>
            <person name="Han Y."/>
            <person name="Worley K."/>
            <person name="Muzny D."/>
            <person name="Gibbs R."/>
        </authorList>
    </citation>
    <scope>NUCLEOTIDE SEQUENCE</scope>
    <source>
        <strain evidence="1">Sampled in the wild</strain>
    </source>
</reference>
<dbReference type="OrthoDB" id="8882621at2759"/>
<keyword evidence="2" id="KW-1185">Reference proteome</keyword>
<dbReference type="PANTHER" id="PTHR21557">
    <property type="entry name" value="CORDON-BLEU"/>
    <property type="match status" value="1"/>
</dbReference>
<dbReference type="GO" id="GO:0003785">
    <property type="term" value="F:actin monomer binding"/>
    <property type="evidence" value="ECO:0007669"/>
    <property type="project" value="InterPro"/>
</dbReference>
<name>A0A8K0KSN0_LADFU</name>
<protein>
    <recommendedName>
        <fullName evidence="3">RBD domain-containing protein</fullName>
    </recommendedName>
</protein>
<dbReference type="AlphaFoldDB" id="A0A8K0KSN0"/>
<dbReference type="EMBL" id="KZ309512">
    <property type="protein sequence ID" value="KAG8239096.1"/>
    <property type="molecule type" value="Genomic_DNA"/>
</dbReference>
<gene>
    <name evidence="1" type="ORF">J437_LFUL011704</name>
</gene>
<dbReference type="Proteomes" id="UP000792457">
    <property type="component" value="Unassembled WGS sequence"/>
</dbReference>
<evidence type="ECO:0000313" key="1">
    <source>
        <dbReference type="EMBL" id="KAG8239096.1"/>
    </source>
</evidence>
<comment type="caution">
    <text evidence="1">The sequence shown here is derived from an EMBL/GenBank/DDBJ whole genome shotgun (WGS) entry which is preliminary data.</text>
</comment>
<dbReference type="InterPro" id="IPR029071">
    <property type="entry name" value="Ubiquitin-like_domsf"/>
</dbReference>
<proteinExistence type="predicted"/>
<dbReference type="Gene3D" id="3.10.20.90">
    <property type="entry name" value="Phosphatidylinositol 3-kinase Catalytic Subunit, Chain A, domain 1"/>
    <property type="match status" value="1"/>
</dbReference>
<accession>A0A8K0KSN0</accession>
<dbReference type="PANTHER" id="PTHR21557:SF2">
    <property type="entry name" value="CORDON-BLEU PROTEIN-LIKE 1"/>
    <property type="match status" value="1"/>
</dbReference>
<organism evidence="1 2">
    <name type="scientific">Ladona fulva</name>
    <name type="common">Scarce chaser dragonfly</name>
    <name type="synonym">Libellula fulva</name>
    <dbReference type="NCBI Taxonomy" id="123851"/>
    <lineage>
        <taxon>Eukaryota</taxon>
        <taxon>Metazoa</taxon>
        <taxon>Ecdysozoa</taxon>
        <taxon>Arthropoda</taxon>
        <taxon>Hexapoda</taxon>
        <taxon>Insecta</taxon>
        <taxon>Pterygota</taxon>
        <taxon>Palaeoptera</taxon>
        <taxon>Odonata</taxon>
        <taxon>Epiprocta</taxon>
        <taxon>Anisoptera</taxon>
        <taxon>Libelluloidea</taxon>
        <taxon>Libellulidae</taxon>
        <taxon>Ladona</taxon>
    </lineage>
</organism>
<dbReference type="InterPro" id="IPR039895">
    <property type="entry name" value="COBL-like"/>
</dbReference>
<evidence type="ECO:0000313" key="2">
    <source>
        <dbReference type="Proteomes" id="UP000792457"/>
    </source>
</evidence>
<sequence>MAPPPPMAQPALPPMREVTEDTPPDMLAGAMDLRVLLPDGHAVKMNVDRSTPMMDLLVHVTTANKMSPGSHVIQAVGEKGNTLPYKPSTPIGALDTWTIQIVSKSKANVIGHKKAPLKPSNQPFEQTFRLQVNLPRNQLFVTRVSPRTPLLEVLRHVCNEKGLDPDKYELRNPSKFLLLSVFTAVE</sequence>
<dbReference type="SUPFAM" id="SSF54236">
    <property type="entry name" value="Ubiquitin-like"/>
    <property type="match status" value="1"/>
</dbReference>
<evidence type="ECO:0008006" key="3">
    <source>
        <dbReference type="Google" id="ProtNLM"/>
    </source>
</evidence>